<dbReference type="Proteomes" id="UP000182334">
    <property type="component" value="Chromosome III"/>
</dbReference>
<dbReference type="PROSITE" id="PS51294">
    <property type="entry name" value="HTH_MYB"/>
    <property type="match status" value="2"/>
</dbReference>
<feature type="compositionally biased region" description="Low complexity" evidence="4">
    <location>
        <begin position="606"/>
        <end position="621"/>
    </location>
</feature>
<feature type="domain" description="HTH myb-type" evidence="6">
    <location>
        <begin position="458"/>
        <end position="487"/>
    </location>
</feature>
<dbReference type="OrthoDB" id="39591at2759"/>
<dbReference type="PANTHER" id="PTHR46380">
    <property type="entry name" value="CYCLIN-D-BINDING MYB-LIKE TRANSCRIPTION FACTOR 1"/>
    <property type="match status" value="1"/>
</dbReference>
<dbReference type="SUPFAM" id="SSF46689">
    <property type="entry name" value="Homeodomain-like"/>
    <property type="match status" value="2"/>
</dbReference>
<dbReference type="GO" id="GO:0003700">
    <property type="term" value="F:DNA-binding transcription factor activity"/>
    <property type="evidence" value="ECO:0007669"/>
    <property type="project" value="TreeGrafter"/>
</dbReference>
<evidence type="ECO:0000256" key="3">
    <source>
        <dbReference type="ARBA" id="ARBA00023242"/>
    </source>
</evidence>
<feature type="compositionally biased region" description="Basic and acidic residues" evidence="4">
    <location>
        <begin position="580"/>
        <end position="598"/>
    </location>
</feature>
<feature type="domain" description="HTH myb-type" evidence="6">
    <location>
        <begin position="372"/>
        <end position="420"/>
    </location>
</feature>
<dbReference type="EMBL" id="LT635758">
    <property type="protein sequence ID" value="SGZ51047.1"/>
    <property type="molecule type" value="Genomic_DNA"/>
</dbReference>
<dbReference type="CDD" id="cd00167">
    <property type="entry name" value="SANT"/>
    <property type="match status" value="2"/>
</dbReference>
<dbReference type="AlphaFoldDB" id="A0A1L0BHK1"/>
<dbReference type="GO" id="GO:0000976">
    <property type="term" value="F:transcription cis-regulatory region binding"/>
    <property type="evidence" value="ECO:0007669"/>
    <property type="project" value="TreeGrafter"/>
</dbReference>
<dbReference type="PANTHER" id="PTHR46380:SF2">
    <property type="entry name" value="CYCLIN-D-BINDING MYB-LIKE TRANSCRIPTION FACTOR 1"/>
    <property type="match status" value="1"/>
</dbReference>
<protein>
    <submittedName>
        <fullName evidence="7">CIC11C00000002052</fullName>
    </submittedName>
</protein>
<keyword evidence="3" id="KW-0539">Nucleus</keyword>
<evidence type="ECO:0000256" key="4">
    <source>
        <dbReference type="SAM" id="MobiDB-lite"/>
    </source>
</evidence>
<dbReference type="Pfam" id="PF13921">
    <property type="entry name" value="Myb_DNA-bind_6"/>
    <property type="match status" value="1"/>
</dbReference>
<evidence type="ECO:0000259" key="5">
    <source>
        <dbReference type="PROSITE" id="PS50090"/>
    </source>
</evidence>
<evidence type="ECO:0000313" key="8">
    <source>
        <dbReference type="Proteomes" id="UP000182334"/>
    </source>
</evidence>
<dbReference type="Gene3D" id="1.10.10.60">
    <property type="entry name" value="Homeodomain-like"/>
    <property type="match status" value="2"/>
</dbReference>
<feature type="region of interest" description="Disordered" evidence="4">
    <location>
        <begin position="578"/>
        <end position="635"/>
    </location>
</feature>
<evidence type="ECO:0000256" key="2">
    <source>
        <dbReference type="ARBA" id="ARBA00023125"/>
    </source>
</evidence>
<reference evidence="7 8" key="1">
    <citation type="submission" date="2016-10" db="EMBL/GenBank/DDBJ databases">
        <authorList>
            <person name="de Groot N.N."/>
        </authorList>
    </citation>
    <scope>NUCLEOTIDE SEQUENCE [LARGE SCALE GENOMIC DNA]</scope>
    <source>
        <strain evidence="7 8">CBS 141442</strain>
    </source>
</reference>
<feature type="region of interest" description="Disordered" evidence="4">
    <location>
        <begin position="1"/>
        <end position="49"/>
    </location>
</feature>
<evidence type="ECO:0000313" key="7">
    <source>
        <dbReference type="EMBL" id="SGZ51047.1"/>
    </source>
</evidence>
<dbReference type="InterPro" id="IPR051651">
    <property type="entry name" value="DMTF1_DNA-bind_reg"/>
</dbReference>
<dbReference type="STRING" id="45354.A0A1L0BHK1"/>
<keyword evidence="8" id="KW-1185">Reference proteome</keyword>
<feature type="domain" description="Myb-like" evidence="5">
    <location>
        <begin position="419"/>
        <end position="483"/>
    </location>
</feature>
<dbReference type="InterPro" id="IPR009057">
    <property type="entry name" value="Homeodomain-like_sf"/>
</dbReference>
<dbReference type="InterPro" id="IPR001005">
    <property type="entry name" value="SANT/Myb"/>
</dbReference>
<evidence type="ECO:0000256" key="1">
    <source>
        <dbReference type="ARBA" id="ARBA00004123"/>
    </source>
</evidence>
<evidence type="ECO:0000259" key="6">
    <source>
        <dbReference type="PROSITE" id="PS51294"/>
    </source>
</evidence>
<feature type="compositionally biased region" description="Basic and acidic residues" evidence="4">
    <location>
        <begin position="19"/>
        <end position="37"/>
    </location>
</feature>
<name>A0A1L0BHK1_9ASCO</name>
<comment type="subcellular location">
    <subcellularLocation>
        <location evidence="1">Nucleus</location>
    </subcellularLocation>
</comment>
<dbReference type="InterPro" id="IPR017930">
    <property type="entry name" value="Myb_dom"/>
</dbReference>
<organism evidence="7 8">
    <name type="scientific">Sungouiella intermedia</name>
    <dbReference type="NCBI Taxonomy" id="45354"/>
    <lineage>
        <taxon>Eukaryota</taxon>
        <taxon>Fungi</taxon>
        <taxon>Dikarya</taxon>
        <taxon>Ascomycota</taxon>
        <taxon>Saccharomycotina</taxon>
        <taxon>Pichiomycetes</taxon>
        <taxon>Metschnikowiaceae</taxon>
        <taxon>Sungouiella</taxon>
    </lineage>
</organism>
<proteinExistence type="predicted"/>
<accession>A0A1L0BHK1</accession>
<feature type="domain" description="Myb-like" evidence="5">
    <location>
        <begin position="372"/>
        <end position="416"/>
    </location>
</feature>
<keyword evidence="2" id="KW-0238">DNA-binding</keyword>
<dbReference type="GO" id="GO:0005634">
    <property type="term" value="C:nucleus"/>
    <property type="evidence" value="ECO:0007669"/>
    <property type="project" value="UniProtKB-SubCell"/>
</dbReference>
<feature type="region of interest" description="Disordered" evidence="4">
    <location>
        <begin position="153"/>
        <end position="177"/>
    </location>
</feature>
<dbReference type="SMART" id="SM00717">
    <property type="entry name" value="SANT"/>
    <property type="match status" value="3"/>
</dbReference>
<sequence length="635" mass="72771">MEDQQEIGGAQALLQLGTKDTKSDDNDHHEHHSDHEQLGNVHDNGSNDVSDMLEEKENQQLNDAVEAAVMRYVGGTLDGDNHSLHNGPETENDNDAVVHDVSVLDSVNDEINGDSSGHLGQKRRLNHDDIISNISEYQWDRFLEEDVAADFERASPKRKRRKSYGGANDIDPELAGLDSTSEHDQLVHAAIMGAGELANQLSIPSRPVHNINVSHRRGAGENEPNAINQLAHAATALSSGLKSQTKQRRPLKKISETFDSSIPSRPKYDHSSLESLIEQAATESCMWYNTRAESGIGGPRPFSREEIHIVENFVDGYCRLNNLTRMDICRRVWSNERTKDNFWESVTKALPYRSRASVYKHVRRQYHVFDIRARWTPEEDELLKKLAVTCKTNWKKVGEIMNRMPEDCRDRWRNYVKCGDNRASNKWSEEEESTLREIVMEMLTNESHNMKDKPILINWTLVSERMNGLRSRIQCRYKWNKLLRRESLSRVAMMDSDTKLWLFNRIMEANFADIDSIDWDYILHLYHEEHKGKPKVLWTLSDFKVGFEKMKTLVRDNKNLPLHALLGKLLSSLYEQTNADPKKNEKPIAYDLEPKMERADEDEVEAASVANAAVAAVSSGATEQESQHQEYSLWR</sequence>
<feature type="region of interest" description="Disordered" evidence="4">
    <location>
        <begin position="237"/>
        <end position="269"/>
    </location>
</feature>
<gene>
    <name evidence="7" type="ORF">SAMEA4029010_CIC11G00000002052</name>
</gene>
<dbReference type="PROSITE" id="PS50090">
    <property type="entry name" value="MYB_LIKE"/>
    <property type="match status" value="2"/>
</dbReference>